<protein>
    <submittedName>
        <fullName evidence="2">Helix-turn-helix domain-containing protein</fullName>
    </submittedName>
</protein>
<dbReference type="InterPro" id="IPR010982">
    <property type="entry name" value="Lambda_DNA-bd_dom_sf"/>
</dbReference>
<dbReference type="CDD" id="cd00093">
    <property type="entry name" value="HTH_XRE"/>
    <property type="match status" value="1"/>
</dbReference>
<proteinExistence type="predicted"/>
<feature type="domain" description="HTH cro/C1-type" evidence="1">
    <location>
        <begin position="16"/>
        <end position="70"/>
    </location>
</feature>
<name>A0A9X1GCQ6_ENTFC</name>
<dbReference type="AlphaFoldDB" id="A0A9X1GCQ6"/>
<dbReference type="Proteomes" id="UP001139644">
    <property type="component" value="Unassembled WGS sequence"/>
</dbReference>
<dbReference type="SMART" id="SM00530">
    <property type="entry name" value="HTH_XRE"/>
    <property type="match status" value="1"/>
</dbReference>
<evidence type="ECO:0000313" key="3">
    <source>
        <dbReference type="Proteomes" id="UP001139644"/>
    </source>
</evidence>
<sequence>MFGLLQPDKVKVGQRIKEIKESMNLSFTELGNRLGIKKPTISSYVQGYALAPESVINQLSSISGKPVGWFYFGDIEEYIADYLQLKGQNRVVQEHPEVVKAIKEEFYTGEFKNPAWENEVGYPCEEFMDDYFYELQQEVIKEEIQKMVRDQIKNLLLVDELSKQKREEAVTVITSGIIEYMDVAGKFNYEDKDDMIKLVKQEVDKYDFFEDNNFEDQYLVGKLINILADQQKTGELINRLSEELTNKSFSGRFGGEELIEAFEKLRPVLIRIYSKVSTDELEDWFREDIR</sequence>
<evidence type="ECO:0000313" key="2">
    <source>
        <dbReference type="EMBL" id="MBX4223316.1"/>
    </source>
</evidence>
<dbReference type="EMBL" id="JAIFOC010000097">
    <property type="protein sequence ID" value="MBX4223316.1"/>
    <property type="molecule type" value="Genomic_DNA"/>
</dbReference>
<dbReference type="RefSeq" id="WP_208225587.1">
    <property type="nucleotide sequence ID" value="NZ_JADOVN010000025.1"/>
</dbReference>
<dbReference type="Gene3D" id="1.10.260.40">
    <property type="entry name" value="lambda repressor-like DNA-binding domains"/>
    <property type="match status" value="1"/>
</dbReference>
<dbReference type="GO" id="GO:0003677">
    <property type="term" value="F:DNA binding"/>
    <property type="evidence" value="ECO:0007669"/>
    <property type="project" value="InterPro"/>
</dbReference>
<gene>
    <name evidence="2" type="ORF">KYX88_10890</name>
</gene>
<organism evidence="2 3">
    <name type="scientific">Enterococcus faecium</name>
    <name type="common">Streptococcus faecium</name>
    <dbReference type="NCBI Taxonomy" id="1352"/>
    <lineage>
        <taxon>Bacteria</taxon>
        <taxon>Bacillati</taxon>
        <taxon>Bacillota</taxon>
        <taxon>Bacilli</taxon>
        <taxon>Lactobacillales</taxon>
        <taxon>Enterococcaceae</taxon>
        <taxon>Enterococcus</taxon>
    </lineage>
</organism>
<comment type="caution">
    <text evidence="2">The sequence shown here is derived from an EMBL/GenBank/DDBJ whole genome shotgun (WGS) entry which is preliminary data.</text>
</comment>
<accession>A0A9X1GCQ6</accession>
<evidence type="ECO:0000259" key="1">
    <source>
        <dbReference type="PROSITE" id="PS50943"/>
    </source>
</evidence>
<reference evidence="2" key="1">
    <citation type="journal article" date="2022" name="J. Anim. Sci.">
        <title>Whole genome sequence analyses-based assessment of virulence potential and antimicrobial susceptibilities and resistance of Enterococcus faecium strains isolated from commercial swine and cattle probiotic products.</title>
        <authorList>
            <person name="Shridhar P.B."/>
            <person name="Amachawadi R.G."/>
            <person name="Tokach M."/>
            <person name="Patel I."/>
            <person name="Gangiredla J."/>
            <person name="Mammel M."/>
            <person name="Nagaraja T.G."/>
        </authorList>
    </citation>
    <scope>NUCLEOTIDE SEQUENCE</scope>
    <source>
        <strain evidence="2">EF215</strain>
    </source>
</reference>
<dbReference type="PROSITE" id="PS50943">
    <property type="entry name" value="HTH_CROC1"/>
    <property type="match status" value="1"/>
</dbReference>
<dbReference type="InterPro" id="IPR001387">
    <property type="entry name" value="Cro/C1-type_HTH"/>
</dbReference>
<dbReference type="SUPFAM" id="SSF47413">
    <property type="entry name" value="lambda repressor-like DNA-binding domains"/>
    <property type="match status" value="1"/>
</dbReference>